<dbReference type="RefSeq" id="WP_067329055.1">
    <property type="nucleotide sequence ID" value="NZ_LNKT01000002.1"/>
</dbReference>
<dbReference type="STRING" id="1630136.AS592_02860"/>
<dbReference type="AlphaFoldDB" id="A0A151CIE9"/>
<evidence type="ECO:0000313" key="4">
    <source>
        <dbReference type="Proteomes" id="UP000075359"/>
    </source>
</evidence>
<keyword evidence="4" id="KW-1185">Reference proteome</keyword>
<reference evidence="3 4" key="1">
    <citation type="submission" date="2015-11" db="EMBL/GenBank/DDBJ databases">
        <title>Draft genome of Sulfurovum riftiae 1812E, a member of the Epsilonproteobacteria isolated from the tube of the deep-sea hydrothermal vent tubewom Riftia pachyptila.</title>
        <authorList>
            <person name="Vetriani C."/>
            <person name="Giovannelli D."/>
        </authorList>
    </citation>
    <scope>NUCLEOTIDE SEQUENCE [LARGE SCALE GENOMIC DNA]</scope>
    <source>
        <strain evidence="3 4">1812E</strain>
    </source>
</reference>
<dbReference type="EMBL" id="LNKT01000002">
    <property type="protein sequence ID" value="KYJ87296.1"/>
    <property type="molecule type" value="Genomic_DNA"/>
</dbReference>
<dbReference type="PANTHER" id="PTHR43597:SF5">
    <property type="entry name" value="SUFE-LIKE PROTEIN 2, CHLOROPLASTIC"/>
    <property type="match status" value="1"/>
</dbReference>
<dbReference type="Gene3D" id="3.90.1010.10">
    <property type="match status" value="1"/>
</dbReference>
<dbReference type="PANTHER" id="PTHR43597">
    <property type="entry name" value="SULFUR ACCEPTOR PROTEIN CSDE"/>
    <property type="match status" value="1"/>
</dbReference>
<gene>
    <name evidence="3" type="ORF">AS592_02860</name>
</gene>
<proteinExistence type="inferred from homology"/>
<evidence type="ECO:0000313" key="3">
    <source>
        <dbReference type="EMBL" id="KYJ87296.1"/>
    </source>
</evidence>
<dbReference type="InterPro" id="IPR003808">
    <property type="entry name" value="Fe-S_metab-assoc_dom"/>
</dbReference>
<dbReference type="Proteomes" id="UP000075359">
    <property type="component" value="Unassembled WGS sequence"/>
</dbReference>
<evidence type="ECO:0000259" key="2">
    <source>
        <dbReference type="Pfam" id="PF02657"/>
    </source>
</evidence>
<comment type="similarity">
    <text evidence="1">Belongs to the SufE family.</text>
</comment>
<protein>
    <submittedName>
        <fullName evidence="3">Fe-S cluster assembly protein SufE</fullName>
    </submittedName>
</protein>
<sequence length="140" mass="15866">MSSIEETIARYKEDFDLFPTANDKLEYIFDLGKKHTTLPEEEKNDDTFVHGCASAAWLVGECKDGKLILRGEGTSEMAKGMLTLLLDIFNDRTPDEILNFDPAKLQELGIIELLSPVRQQSLEAFLNMVYGYAKKCKEQI</sequence>
<dbReference type="Pfam" id="PF02657">
    <property type="entry name" value="SufE"/>
    <property type="match status" value="1"/>
</dbReference>
<name>A0A151CIE9_9BACT</name>
<feature type="domain" description="Fe-S metabolism associated" evidence="2">
    <location>
        <begin position="13"/>
        <end position="128"/>
    </location>
</feature>
<comment type="caution">
    <text evidence="3">The sequence shown here is derived from an EMBL/GenBank/DDBJ whole genome shotgun (WGS) entry which is preliminary data.</text>
</comment>
<evidence type="ECO:0000256" key="1">
    <source>
        <dbReference type="ARBA" id="ARBA00010282"/>
    </source>
</evidence>
<dbReference type="SUPFAM" id="SSF82649">
    <property type="entry name" value="SufE/NifU"/>
    <property type="match status" value="1"/>
</dbReference>
<dbReference type="OrthoDB" id="9799320at2"/>
<accession>A0A151CIE9</accession>
<organism evidence="3 4">
    <name type="scientific">Sulfurovum riftiae</name>
    <dbReference type="NCBI Taxonomy" id="1630136"/>
    <lineage>
        <taxon>Bacteria</taxon>
        <taxon>Pseudomonadati</taxon>
        <taxon>Campylobacterota</taxon>
        <taxon>Epsilonproteobacteria</taxon>
        <taxon>Campylobacterales</taxon>
        <taxon>Sulfurovaceae</taxon>
        <taxon>Sulfurovum</taxon>
    </lineage>
</organism>